<dbReference type="InterPro" id="IPR003018">
    <property type="entry name" value="GAF"/>
</dbReference>
<dbReference type="Gene3D" id="3.60.40.10">
    <property type="entry name" value="PPM-type phosphatase domain"/>
    <property type="match status" value="1"/>
</dbReference>
<keyword evidence="2" id="KW-0175">Coiled coil</keyword>
<reference evidence="4" key="2">
    <citation type="submission" date="2020-09" db="EMBL/GenBank/DDBJ databases">
        <authorList>
            <person name="Sun Q."/>
            <person name="Zhou Y."/>
        </authorList>
    </citation>
    <scope>NUCLEOTIDE SEQUENCE</scope>
    <source>
        <strain evidence="4">CGMCC 4.7299</strain>
    </source>
</reference>
<dbReference type="AlphaFoldDB" id="A0A8J3C6Q5"/>
<evidence type="ECO:0000313" key="5">
    <source>
        <dbReference type="Proteomes" id="UP000656042"/>
    </source>
</evidence>
<evidence type="ECO:0000259" key="3">
    <source>
        <dbReference type="PROSITE" id="PS50112"/>
    </source>
</evidence>
<reference evidence="4" key="1">
    <citation type="journal article" date="2014" name="Int. J. Syst. Evol. Microbiol.">
        <title>Complete genome sequence of Corynebacterium casei LMG S-19264T (=DSM 44701T), isolated from a smear-ripened cheese.</title>
        <authorList>
            <consortium name="US DOE Joint Genome Institute (JGI-PGF)"/>
            <person name="Walter F."/>
            <person name="Albersmeier A."/>
            <person name="Kalinowski J."/>
            <person name="Ruckert C."/>
        </authorList>
    </citation>
    <scope>NUCLEOTIDE SEQUENCE</scope>
    <source>
        <strain evidence="4">CGMCC 4.7299</strain>
    </source>
</reference>
<dbReference type="CDD" id="cd00130">
    <property type="entry name" value="PAS"/>
    <property type="match status" value="1"/>
</dbReference>
<dbReference type="InterPro" id="IPR035965">
    <property type="entry name" value="PAS-like_dom_sf"/>
</dbReference>
<dbReference type="Pfam" id="PF13581">
    <property type="entry name" value="HATPase_c_2"/>
    <property type="match status" value="1"/>
</dbReference>
<keyword evidence="1" id="KW-0378">Hydrolase</keyword>
<gene>
    <name evidence="4" type="ORF">GCM10012284_56700</name>
</gene>
<dbReference type="Gene3D" id="3.30.450.40">
    <property type="match status" value="2"/>
</dbReference>
<dbReference type="Pfam" id="PF01590">
    <property type="entry name" value="GAF"/>
    <property type="match status" value="1"/>
</dbReference>
<dbReference type="PANTHER" id="PTHR43156:SF2">
    <property type="entry name" value="STAGE II SPORULATION PROTEIN E"/>
    <property type="match status" value="1"/>
</dbReference>
<keyword evidence="5" id="KW-1185">Reference proteome</keyword>
<evidence type="ECO:0000256" key="2">
    <source>
        <dbReference type="SAM" id="Coils"/>
    </source>
</evidence>
<evidence type="ECO:0000313" key="4">
    <source>
        <dbReference type="EMBL" id="GGL14622.1"/>
    </source>
</evidence>
<dbReference type="SMART" id="SM00331">
    <property type="entry name" value="PP2C_SIG"/>
    <property type="match status" value="1"/>
</dbReference>
<dbReference type="SUPFAM" id="SSF55781">
    <property type="entry name" value="GAF domain-like"/>
    <property type="match status" value="2"/>
</dbReference>
<dbReference type="InterPro" id="IPR029016">
    <property type="entry name" value="GAF-like_dom_sf"/>
</dbReference>
<dbReference type="Gene3D" id="3.30.565.10">
    <property type="entry name" value="Histidine kinase-like ATPase, C-terminal domain"/>
    <property type="match status" value="1"/>
</dbReference>
<organism evidence="4 5">
    <name type="scientific">Mangrovihabitans endophyticus</name>
    <dbReference type="NCBI Taxonomy" id="1751298"/>
    <lineage>
        <taxon>Bacteria</taxon>
        <taxon>Bacillati</taxon>
        <taxon>Actinomycetota</taxon>
        <taxon>Actinomycetes</taxon>
        <taxon>Micromonosporales</taxon>
        <taxon>Micromonosporaceae</taxon>
        <taxon>Mangrovihabitans</taxon>
    </lineage>
</organism>
<dbReference type="SUPFAM" id="SSF55785">
    <property type="entry name" value="PYP-like sensor domain (PAS domain)"/>
    <property type="match status" value="1"/>
</dbReference>
<evidence type="ECO:0000256" key="1">
    <source>
        <dbReference type="ARBA" id="ARBA00022801"/>
    </source>
</evidence>
<dbReference type="Proteomes" id="UP000656042">
    <property type="component" value="Unassembled WGS sequence"/>
</dbReference>
<protein>
    <recommendedName>
        <fullName evidence="3">PAS domain-containing protein</fullName>
    </recommendedName>
</protein>
<dbReference type="PANTHER" id="PTHR43156">
    <property type="entry name" value="STAGE II SPORULATION PROTEIN E-RELATED"/>
    <property type="match status" value="1"/>
</dbReference>
<dbReference type="SUPFAM" id="SSF55874">
    <property type="entry name" value="ATPase domain of HSP90 chaperone/DNA topoisomerase II/histidine kinase"/>
    <property type="match status" value="1"/>
</dbReference>
<accession>A0A8J3C6Q5</accession>
<dbReference type="InterPro" id="IPR052016">
    <property type="entry name" value="Bact_Sigma-Reg"/>
</dbReference>
<dbReference type="EMBL" id="BMMX01000045">
    <property type="protein sequence ID" value="GGL14622.1"/>
    <property type="molecule type" value="Genomic_DNA"/>
</dbReference>
<dbReference type="InterPro" id="IPR036890">
    <property type="entry name" value="HATPase_C_sf"/>
</dbReference>
<proteinExistence type="predicted"/>
<dbReference type="GO" id="GO:0016791">
    <property type="term" value="F:phosphatase activity"/>
    <property type="evidence" value="ECO:0007669"/>
    <property type="project" value="TreeGrafter"/>
</dbReference>
<dbReference type="InterPro" id="IPR036457">
    <property type="entry name" value="PPM-type-like_dom_sf"/>
</dbReference>
<dbReference type="SMART" id="SM00091">
    <property type="entry name" value="PAS"/>
    <property type="match status" value="1"/>
</dbReference>
<comment type="caution">
    <text evidence="4">The sequence shown here is derived from an EMBL/GenBank/DDBJ whole genome shotgun (WGS) entry which is preliminary data.</text>
</comment>
<dbReference type="CDD" id="cd16936">
    <property type="entry name" value="HATPase_RsbW-like"/>
    <property type="match status" value="1"/>
</dbReference>
<sequence length="835" mass="91466">MDMSEPEATQDLWAPWEDDPSDLYENAPCGYLTTLPDGTIVRVNETFLSWTGLKRSDLVGRRRFRDLLSTGGQLYHETHYAPLLAMQDDVHEIAFDIVRANGERLPALVNSVMHRDDAGRPRVIRTTVLNATERRGYERELLAARRLAEESERRVRVLQRIVADLAAAPTEAEAAAAVVRAPEPAFGATSSSVWLMDADRAQLVSVTSTDPAAAGHDDVSLKARHAVADVARRGTVHISGSVSEAERDYPDLAATMRRNGRDTAVLIPLSAVGTEEKDGPEVLGVLAFDFAEERALSETELRMAEMLGQQAGQALDRARLYDDLRRSEERATFLVSVTRAMEETHRLRPRSRRLVDRLVPEVADWAAVDLRVGPDGMRTEAGSTSPDAGWLTETIDAVAVGGEPRFLDTGPESGACPDCAVLPLTARGRVIGTLSLRMTPARHTASAEAGFLLDLADRAGLALENARLYEQERVIAQTLQRSLLAGEPPHDSRFAVETHYQPAGYDLEIGGDWFDVFLINTDKLAVVVGDVVGRGIDAATTMGQLRSAVRALATAEAGPARLLERLDDFTDRVESARMTTLAYAEVDLGTGEMTYACAGHLPPLLHEPTAPPRFLFDGRSAPLGSRAGRRPRAERRVRLVGGSRLLLYTDGLVERRDRPLDASLQVLAREYARRRDAPLPGLPAKLADTMVGRGHTDDVCLLCLALGAEERLERAIGADPAQIALLRKDLRGWLAGHQVAEESAQAILLAMSEAVANSIDHGYRDDPFGQVEVVARISAEAIEVRVTDHGVWRTPDDSEPEGRGLDLIRRMMDRVTIDRSNGTTVTLRKDRREAR</sequence>
<dbReference type="InterPro" id="IPR001932">
    <property type="entry name" value="PPM-type_phosphatase-like_dom"/>
</dbReference>
<name>A0A8J3C6Q5_9ACTN</name>
<dbReference type="Pfam" id="PF13426">
    <property type="entry name" value="PAS_9"/>
    <property type="match status" value="1"/>
</dbReference>
<dbReference type="Pfam" id="PF07228">
    <property type="entry name" value="SpoIIE"/>
    <property type="match status" value="1"/>
</dbReference>
<feature type="coiled-coil region" evidence="2">
    <location>
        <begin position="134"/>
        <end position="168"/>
    </location>
</feature>
<dbReference type="SMART" id="SM00065">
    <property type="entry name" value="GAF"/>
    <property type="match status" value="2"/>
</dbReference>
<feature type="domain" description="PAS" evidence="3">
    <location>
        <begin position="23"/>
        <end position="68"/>
    </location>
</feature>
<dbReference type="InterPro" id="IPR003594">
    <property type="entry name" value="HATPase_dom"/>
</dbReference>
<dbReference type="NCBIfam" id="TIGR00229">
    <property type="entry name" value="sensory_box"/>
    <property type="match status" value="1"/>
</dbReference>
<dbReference type="PROSITE" id="PS50112">
    <property type="entry name" value="PAS"/>
    <property type="match status" value="1"/>
</dbReference>
<dbReference type="InterPro" id="IPR000014">
    <property type="entry name" value="PAS"/>
</dbReference>
<dbReference type="Pfam" id="PF13185">
    <property type="entry name" value="GAF_2"/>
    <property type="match status" value="1"/>
</dbReference>
<dbReference type="Gene3D" id="3.30.450.20">
    <property type="entry name" value="PAS domain"/>
    <property type="match status" value="1"/>
</dbReference>